<keyword evidence="2" id="KW-1185">Reference proteome</keyword>
<dbReference type="Proteomes" id="UP000824533">
    <property type="component" value="Linkage Group LG26"/>
</dbReference>
<reference evidence="1 2" key="1">
    <citation type="journal article" date="2021" name="Front. Genet.">
        <title>Chromosome-Level Genome Assembly Reveals Significant Gene Expansion in the Toll and IMD Signaling Pathways of Dendrolimus kikuchii.</title>
        <authorList>
            <person name="Zhou J."/>
            <person name="Wu P."/>
            <person name="Xiong Z."/>
            <person name="Liu N."/>
            <person name="Zhao N."/>
            <person name="Ji M."/>
            <person name="Qiu Y."/>
            <person name="Yang B."/>
        </authorList>
    </citation>
    <scope>NUCLEOTIDE SEQUENCE [LARGE SCALE GENOMIC DNA]</scope>
    <source>
        <strain evidence="1">Ann1</strain>
    </source>
</reference>
<evidence type="ECO:0000313" key="1">
    <source>
        <dbReference type="EMBL" id="KAJ0170679.1"/>
    </source>
</evidence>
<name>A0ACC1CGV4_9NEOP</name>
<sequence length="606" mass="67789">MCVRIVFFLNNCRIMSSANIKHTRKSSATEEKEKKRQSDSPAKEMMKKLAAKEKDKKDKETTKEKGTDKEEKNVDKQEKKQEKTVDKKEEKTKDDKVEKSGKTDKPEKRPDNKPKQNGNPTKPVHNGVSDVTLNANGGNDDSMNGTVSADSDDDAAMVIDDHDQDELFPELAYDETSDNECFEPPTPENAPSRSFTRRSQVKSTRTPETPRPTSDKQAADSQPAEDNPKDSKMLKLKDDTPASDRVLRSADSPKPESRKSQDAKKDKDDKDDDKKEDNKKEDEKVQEGDKQVIIDLCETNEEIKEMTDKTEQRVKEGGEVKETQEEATAVVVDITGEDKEKESSEDKWEKLEVQVGIEAEGPEEGSRKTDTNYSKSRVKVSPYRRSMRLAEQAETSAQANVSLMANYTGNNTTMEMDITETSFMSEEGNPDSSSYLRGLRNIRGRSSYKPLKEYTFKHTANRSTRSAASASKYLYFSRPTGTVVGRKRKPETDSGKDEPLERAHEAAEYTYATHKRMRILDRIAMPFRRTATLPSMGHTRRTAEIVGINTDLPLTAPVVSSETFDPETLKGAAAAPAPTPAPAHQEPVATPISTSTDRDAKKCVIV</sequence>
<comment type="caution">
    <text evidence="1">The sequence shown here is derived from an EMBL/GenBank/DDBJ whole genome shotgun (WGS) entry which is preliminary data.</text>
</comment>
<dbReference type="EMBL" id="CM034412">
    <property type="protein sequence ID" value="KAJ0170679.1"/>
    <property type="molecule type" value="Genomic_DNA"/>
</dbReference>
<gene>
    <name evidence="1" type="ORF">K1T71_013451</name>
</gene>
<proteinExistence type="predicted"/>
<accession>A0ACC1CGV4</accession>
<organism evidence="1 2">
    <name type="scientific">Dendrolimus kikuchii</name>
    <dbReference type="NCBI Taxonomy" id="765133"/>
    <lineage>
        <taxon>Eukaryota</taxon>
        <taxon>Metazoa</taxon>
        <taxon>Ecdysozoa</taxon>
        <taxon>Arthropoda</taxon>
        <taxon>Hexapoda</taxon>
        <taxon>Insecta</taxon>
        <taxon>Pterygota</taxon>
        <taxon>Neoptera</taxon>
        <taxon>Endopterygota</taxon>
        <taxon>Lepidoptera</taxon>
        <taxon>Glossata</taxon>
        <taxon>Ditrysia</taxon>
        <taxon>Bombycoidea</taxon>
        <taxon>Lasiocampidae</taxon>
        <taxon>Dendrolimus</taxon>
    </lineage>
</organism>
<evidence type="ECO:0000313" key="2">
    <source>
        <dbReference type="Proteomes" id="UP000824533"/>
    </source>
</evidence>
<protein>
    <submittedName>
        <fullName evidence="1">Uncharacterized protein</fullName>
    </submittedName>
</protein>